<evidence type="ECO:0000313" key="1">
    <source>
        <dbReference type="EMBL" id="NMG27088.1"/>
    </source>
</evidence>
<organism evidence="1 2">
    <name type="scientific">Aromatoleum anaerobium</name>
    <dbReference type="NCBI Taxonomy" id="182180"/>
    <lineage>
        <taxon>Bacteria</taxon>
        <taxon>Pseudomonadati</taxon>
        <taxon>Pseudomonadota</taxon>
        <taxon>Betaproteobacteria</taxon>
        <taxon>Rhodocyclales</taxon>
        <taxon>Rhodocyclaceae</taxon>
        <taxon>Aromatoleum</taxon>
    </lineage>
</organism>
<dbReference type="Proteomes" id="UP000615989">
    <property type="component" value="Unassembled WGS sequence"/>
</dbReference>
<gene>
    <name evidence="1" type="ORF">GO606_20815</name>
</gene>
<evidence type="ECO:0000313" key="2">
    <source>
        <dbReference type="Proteomes" id="UP000615989"/>
    </source>
</evidence>
<comment type="caution">
    <text evidence="1">The sequence shown here is derived from an EMBL/GenBank/DDBJ whole genome shotgun (WGS) entry which is preliminary data.</text>
</comment>
<keyword evidence="2" id="KW-1185">Reference proteome</keyword>
<proteinExistence type="predicted"/>
<dbReference type="EMBL" id="WTVG01000134">
    <property type="protein sequence ID" value="NMG27088.1"/>
    <property type="molecule type" value="Genomic_DNA"/>
</dbReference>
<protein>
    <submittedName>
        <fullName evidence="1">Uncharacterized protein</fullName>
    </submittedName>
</protein>
<accession>A0ABX1PR76</accession>
<sequence length="93" mass="10611">MELNSPVLIEVLVERTQEKSPWPFLAETYTRIVPLSRVRPPLSGPSTTHISAQFGPCAYERFTPSCAPFETPLSNPSKWRHYADHARRLYADP</sequence>
<name>A0ABX1PR76_9RHOO</name>
<dbReference type="RefSeq" id="WP_169120730.1">
    <property type="nucleotide sequence ID" value="NZ_WTVG02000001.1"/>
</dbReference>
<reference evidence="1" key="1">
    <citation type="submission" date="2019-12" db="EMBL/GenBank/DDBJ databases">
        <title>Comparative genomics gives insights into the taxonomy of the Azoarcus-Aromatoleum group and reveals separate origins of nif in the plant-associated Azoarcus and non-plant-associated Aromatoleum sub-groups.</title>
        <authorList>
            <person name="Lafos M."/>
            <person name="Maluk M."/>
            <person name="Batista M."/>
            <person name="Junghare M."/>
            <person name="Carmona M."/>
            <person name="Faoro H."/>
            <person name="Cruz L.M."/>
            <person name="Battistoni F."/>
            <person name="De Souza E."/>
            <person name="Pedrosa F."/>
            <person name="Chen W.-M."/>
            <person name="Poole P.S."/>
            <person name="Dixon R.A."/>
            <person name="James E.K."/>
        </authorList>
    </citation>
    <scope>NUCLEOTIDE SEQUENCE</scope>
    <source>
        <strain evidence="1">LuFRes1</strain>
    </source>
</reference>